<dbReference type="Proteomes" id="UP000241158">
    <property type="component" value="Unassembled WGS sequence"/>
</dbReference>
<evidence type="ECO:0000313" key="2">
    <source>
        <dbReference type="Proteomes" id="UP000241158"/>
    </source>
</evidence>
<protein>
    <submittedName>
        <fullName evidence="1">Pilus assembly protein PilZ</fullName>
    </submittedName>
</protein>
<dbReference type="OrthoDB" id="7950104at2"/>
<dbReference type="RefSeq" id="WP_106718376.1">
    <property type="nucleotide sequence ID" value="NZ_JACHXT010000001.1"/>
</dbReference>
<keyword evidence="2" id="KW-1185">Reference proteome</keyword>
<evidence type="ECO:0000313" key="1">
    <source>
        <dbReference type="EMBL" id="PSH55960.1"/>
    </source>
</evidence>
<dbReference type="SUPFAM" id="SSF141371">
    <property type="entry name" value="PilZ domain-like"/>
    <property type="match status" value="1"/>
</dbReference>
<dbReference type="EMBL" id="PGGN01000004">
    <property type="protein sequence ID" value="PSH55960.1"/>
    <property type="molecule type" value="Genomic_DNA"/>
</dbReference>
<name>A0A2P7AP26_9HYPH</name>
<gene>
    <name evidence="1" type="ORF">CU100_20185</name>
</gene>
<proteinExistence type="predicted"/>
<accession>A0A2P7AP26</accession>
<comment type="caution">
    <text evidence="1">The sequence shown here is derived from an EMBL/GenBank/DDBJ whole genome shotgun (WGS) entry which is preliminary data.</text>
</comment>
<organism evidence="1 2">
    <name type="scientific">Phyllobacterium endophyticum</name>
    <dbReference type="NCBI Taxonomy" id="1149773"/>
    <lineage>
        <taxon>Bacteria</taxon>
        <taxon>Pseudomonadati</taxon>
        <taxon>Pseudomonadota</taxon>
        <taxon>Alphaproteobacteria</taxon>
        <taxon>Hyphomicrobiales</taxon>
        <taxon>Phyllobacteriaceae</taxon>
        <taxon>Phyllobacterium</taxon>
    </lineage>
</organism>
<dbReference type="AlphaFoldDB" id="A0A2P7AP26"/>
<sequence length="113" mass="12890">MPPYQAHLTSEKRIEERTRTRLRSGKLVTLDGRFITECHFHNIAGGGARIRVVGQCAIPIRFWLFDDQHRSALITEIVWRKDAELGVRFVDNAGVPYLSDAMLNALSGKYYSL</sequence>
<reference evidence="2" key="1">
    <citation type="submission" date="2017-11" db="EMBL/GenBank/DDBJ databases">
        <authorList>
            <person name="Kuznetsova I."/>
            <person name="Sazanova A."/>
            <person name="Chirak E."/>
            <person name="Safronova V."/>
            <person name="Willems A."/>
        </authorList>
    </citation>
    <scope>NUCLEOTIDE SEQUENCE [LARGE SCALE GENOMIC DNA]</scope>
    <source>
        <strain evidence="2">PEPV15</strain>
    </source>
</reference>